<reference evidence="1 2" key="1">
    <citation type="submission" date="2019-03" db="EMBL/GenBank/DDBJ databases">
        <authorList>
            <consortium name="Pathogen Informatics"/>
        </authorList>
    </citation>
    <scope>NUCLEOTIDE SEQUENCE [LARGE SCALE GENOMIC DNA]</scope>
    <source>
        <strain evidence="1 2">NCTC12998</strain>
    </source>
</reference>
<dbReference type="AlphaFoldDB" id="A0A485D2D8"/>
<sequence>MFTIALNFEDGITRFIQCNAGEKVLDAGLPTEGQPADGLLGRRLRDLQMPLRQRRLWHGEEYLEEALSEEEADARQVLTCQMIPTSDCVIDVPVCCGAVQNRAGQHRCGGDAGESPVGERH</sequence>
<dbReference type="InterPro" id="IPR012675">
    <property type="entry name" value="Beta-grasp_dom_sf"/>
</dbReference>
<organism evidence="1 2">
    <name type="scientific">Raoultella planticola</name>
    <name type="common">Klebsiella planticola</name>
    <dbReference type="NCBI Taxonomy" id="575"/>
    <lineage>
        <taxon>Bacteria</taxon>
        <taxon>Pseudomonadati</taxon>
        <taxon>Pseudomonadota</taxon>
        <taxon>Gammaproteobacteria</taxon>
        <taxon>Enterobacterales</taxon>
        <taxon>Enterobacteriaceae</taxon>
        <taxon>Klebsiella/Raoultella group</taxon>
        <taxon>Raoultella</taxon>
    </lineage>
</organism>
<evidence type="ECO:0000313" key="2">
    <source>
        <dbReference type="Proteomes" id="UP000345637"/>
    </source>
</evidence>
<dbReference type="GO" id="GO:0051536">
    <property type="term" value="F:iron-sulfur cluster binding"/>
    <property type="evidence" value="ECO:0007669"/>
    <property type="project" value="InterPro"/>
</dbReference>
<dbReference type="EMBL" id="CAADJE010000039">
    <property type="protein sequence ID" value="VFS91180.1"/>
    <property type="molecule type" value="Genomic_DNA"/>
</dbReference>
<dbReference type="GO" id="GO:0051213">
    <property type="term" value="F:dioxygenase activity"/>
    <property type="evidence" value="ECO:0007669"/>
    <property type="project" value="UniProtKB-KW"/>
</dbReference>
<accession>A0A485D2D8</accession>
<dbReference type="Proteomes" id="UP000345637">
    <property type="component" value="Unassembled WGS sequence"/>
</dbReference>
<evidence type="ECO:0000313" key="1">
    <source>
        <dbReference type="EMBL" id="VFS91180.1"/>
    </source>
</evidence>
<dbReference type="InterPro" id="IPR036010">
    <property type="entry name" value="2Fe-2S_ferredoxin-like_sf"/>
</dbReference>
<dbReference type="Gene3D" id="3.10.20.30">
    <property type="match status" value="1"/>
</dbReference>
<dbReference type="SUPFAM" id="SSF54292">
    <property type="entry name" value="2Fe-2S ferredoxin-like"/>
    <property type="match status" value="1"/>
</dbReference>
<name>A0A485D2D8_RAOPL</name>
<protein>
    <submittedName>
        <fullName evidence="1">2-halobenzoate 1,2-dioxygenase electron transfer component</fullName>
    </submittedName>
</protein>
<proteinExistence type="predicted"/>
<keyword evidence="1" id="KW-0560">Oxidoreductase</keyword>
<gene>
    <name evidence="1" type="primary">cbdC</name>
    <name evidence="1" type="ORF">NCTC12998_07089</name>
</gene>
<keyword evidence="1" id="KW-0223">Dioxygenase</keyword>